<accession>A0A814Y5E6</accession>
<dbReference type="AlphaFoldDB" id="A0A814Y5E6"/>
<dbReference type="OrthoDB" id="10463097at2759"/>
<gene>
    <name evidence="2" type="ORF">VCS650_LOCUS26961</name>
</gene>
<feature type="compositionally biased region" description="Low complexity" evidence="1">
    <location>
        <begin position="1"/>
        <end position="23"/>
    </location>
</feature>
<sequence>MASIVNTTSTNSTLTSTYSYPPTVQTGPVGEHDQPYALYGHWDVKKLRHDFNFYLMDKEEIIKDKNRKQAARKQKPGKDFRLNAKLLSLAGLSDISSITWLYQLTTDEYVWNDYIKRSMDFIEYGTFIITSNPEKMATWEDALASRTTLKNTKSKSTKKTKKTSDPEFCRKIIAIAKRNPMSAIAIIEEEAPEEYYKDSAA</sequence>
<evidence type="ECO:0000313" key="2">
    <source>
        <dbReference type="EMBL" id="CAF1225566.1"/>
    </source>
</evidence>
<dbReference type="Proteomes" id="UP000663891">
    <property type="component" value="Unassembled WGS sequence"/>
</dbReference>
<evidence type="ECO:0000256" key="1">
    <source>
        <dbReference type="SAM" id="MobiDB-lite"/>
    </source>
</evidence>
<name>A0A814Y5E6_9BILA</name>
<dbReference type="EMBL" id="CAJNON010000371">
    <property type="protein sequence ID" value="CAF1225566.1"/>
    <property type="molecule type" value="Genomic_DNA"/>
</dbReference>
<organism evidence="2 3">
    <name type="scientific">Adineta steineri</name>
    <dbReference type="NCBI Taxonomy" id="433720"/>
    <lineage>
        <taxon>Eukaryota</taxon>
        <taxon>Metazoa</taxon>
        <taxon>Spiralia</taxon>
        <taxon>Gnathifera</taxon>
        <taxon>Rotifera</taxon>
        <taxon>Eurotatoria</taxon>
        <taxon>Bdelloidea</taxon>
        <taxon>Adinetida</taxon>
        <taxon>Adinetidae</taxon>
        <taxon>Adineta</taxon>
    </lineage>
</organism>
<protein>
    <submittedName>
        <fullName evidence="2">Uncharacterized protein</fullName>
    </submittedName>
</protein>
<feature type="region of interest" description="Disordered" evidence="1">
    <location>
        <begin position="1"/>
        <end position="26"/>
    </location>
</feature>
<proteinExistence type="predicted"/>
<comment type="caution">
    <text evidence="2">The sequence shown here is derived from an EMBL/GenBank/DDBJ whole genome shotgun (WGS) entry which is preliminary data.</text>
</comment>
<evidence type="ECO:0000313" key="3">
    <source>
        <dbReference type="Proteomes" id="UP000663891"/>
    </source>
</evidence>
<reference evidence="2" key="1">
    <citation type="submission" date="2021-02" db="EMBL/GenBank/DDBJ databases">
        <authorList>
            <person name="Nowell W R."/>
        </authorList>
    </citation>
    <scope>NUCLEOTIDE SEQUENCE</scope>
</reference>